<name>A0A0D9V0U1_9ORYZ</name>
<organism evidence="3 4">
    <name type="scientific">Leersia perrieri</name>
    <dbReference type="NCBI Taxonomy" id="77586"/>
    <lineage>
        <taxon>Eukaryota</taxon>
        <taxon>Viridiplantae</taxon>
        <taxon>Streptophyta</taxon>
        <taxon>Embryophyta</taxon>
        <taxon>Tracheophyta</taxon>
        <taxon>Spermatophyta</taxon>
        <taxon>Magnoliopsida</taxon>
        <taxon>Liliopsida</taxon>
        <taxon>Poales</taxon>
        <taxon>Poaceae</taxon>
        <taxon>BOP clade</taxon>
        <taxon>Oryzoideae</taxon>
        <taxon>Oryzeae</taxon>
        <taxon>Oryzinae</taxon>
        <taxon>Leersia</taxon>
    </lineage>
</organism>
<evidence type="ECO:0000256" key="1">
    <source>
        <dbReference type="SAM" id="MobiDB-lite"/>
    </source>
</evidence>
<dbReference type="SUPFAM" id="SSF52058">
    <property type="entry name" value="L domain-like"/>
    <property type="match status" value="1"/>
</dbReference>
<evidence type="ECO:0000313" key="4">
    <source>
        <dbReference type="Proteomes" id="UP000032180"/>
    </source>
</evidence>
<dbReference type="eggNOG" id="KOG4658">
    <property type="taxonomic scope" value="Eukaryota"/>
</dbReference>
<dbReference type="Gramene" id="LPERR01G13630.1">
    <property type="protein sequence ID" value="LPERR01G13630.1"/>
    <property type="gene ID" value="LPERR01G13630"/>
</dbReference>
<evidence type="ECO:0000313" key="3">
    <source>
        <dbReference type="EnsemblPlants" id="LPERR01G13630.1"/>
    </source>
</evidence>
<dbReference type="EnsemblPlants" id="LPERR01G13630.1">
    <property type="protein sequence ID" value="LPERR01G13630.1"/>
    <property type="gene ID" value="LPERR01G13630"/>
</dbReference>
<proteinExistence type="predicted"/>
<reference evidence="3" key="3">
    <citation type="submission" date="2015-04" db="UniProtKB">
        <authorList>
            <consortium name="EnsemblPlants"/>
        </authorList>
    </citation>
    <scope>IDENTIFICATION</scope>
</reference>
<dbReference type="STRING" id="77586.A0A0D9V0U1"/>
<evidence type="ECO:0000259" key="2">
    <source>
        <dbReference type="Pfam" id="PF25019"/>
    </source>
</evidence>
<protein>
    <recommendedName>
        <fullName evidence="2">R13L1/DRL21-like LRR repeat region domain-containing protein</fullName>
    </recommendedName>
</protein>
<reference evidence="3 4" key="1">
    <citation type="submission" date="2012-08" db="EMBL/GenBank/DDBJ databases">
        <title>Oryza genome evolution.</title>
        <authorList>
            <person name="Wing R.A."/>
        </authorList>
    </citation>
    <scope>NUCLEOTIDE SEQUENCE</scope>
</reference>
<dbReference type="Proteomes" id="UP000032180">
    <property type="component" value="Chromosome 1"/>
</dbReference>
<dbReference type="Gene3D" id="3.80.10.10">
    <property type="entry name" value="Ribonuclease Inhibitor"/>
    <property type="match status" value="3"/>
</dbReference>
<keyword evidence="4" id="KW-1185">Reference proteome</keyword>
<reference evidence="4" key="2">
    <citation type="submission" date="2013-12" db="EMBL/GenBank/DDBJ databases">
        <authorList>
            <person name="Yu Y."/>
            <person name="Lee S."/>
            <person name="de Baynast K."/>
            <person name="Wissotski M."/>
            <person name="Liu L."/>
            <person name="Talag J."/>
            <person name="Goicoechea J."/>
            <person name="Angelova A."/>
            <person name="Jetty R."/>
            <person name="Kudrna D."/>
            <person name="Golser W."/>
            <person name="Rivera L."/>
            <person name="Zhang J."/>
            <person name="Wing R."/>
        </authorList>
    </citation>
    <scope>NUCLEOTIDE SEQUENCE</scope>
</reference>
<dbReference type="InterPro" id="IPR056789">
    <property type="entry name" value="LRR_R13L1-DRL21"/>
</dbReference>
<dbReference type="Pfam" id="PF25019">
    <property type="entry name" value="LRR_R13L1-DRL21"/>
    <property type="match status" value="1"/>
</dbReference>
<feature type="domain" description="R13L1/DRL21-like LRR repeat region" evidence="2">
    <location>
        <begin position="40"/>
        <end position="162"/>
    </location>
</feature>
<dbReference type="InterPro" id="IPR032675">
    <property type="entry name" value="LRR_dom_sf"/>
</dbReference>
<sequence length="597" mass="66960">MKYMAALRHLYTHGCIRLRHMPPDFGKLTAGTVSNCSDVGELQHLEIAGQLELCQLQNVREPDAIKCRLENKTKITKLSLVWKKDQSSEETPDCGHNKVMEALRPHDKLLILKVDSYKSTTFPPWMGMLKLLVEIDLNNCTMCQNIPEFWQLQDLRVLRLVELHRLQYLCGIGPNNVISSTFPKLKELELKNLPSFNRWWEVNESQEQLVFPHLEKLVIEGCGELTALPTYDSIMSQYAMPDLKELELRNLGKFERWQAGDGAHGKPPTFPNIESILIAGCPNLTSLPEAPRASFRCSLLTYNTANREHHSVPQAPKLSVLDVDIYSQQILLCIPRYISLLSTLRLKVKGAETIPPAEHGLVEWVDDTVNPNHEYPMAAMELVGFNGFFHSGAQALWARFAQLKDLNIGGCDALIHWPEKEFQSLQSLKTLKIGVCFKLKGCTQTPEQSTSGRGQLLPRLELLVIYSCESLLEVFNVPPSLKKMQIPDCPRLESIFGQETRKSALVEGPCGDSSTPSVAMSEPSSSAKDHFLPSERLESHSGELPSLVQLEIFGCKSLTSLPNSPQAYSSLQSLHVWACPAMKTLPTCLQQRLGSLE</sequence>
<accession>A0A0D9V0U1</accession>
<feature type="region of interest" description="Disordered" evidence="1">
    <location>
        <begin position="507"/>
        <end position="529"/>
    </location>
</feature>
<feature type="compositionally biased region" description="Polar residues" evidence="1">
    <location>
        <begin position="512"/>
        <end position="526"/>
    </location>
</feature>
<dbReference type="AlphaFoldDB" id="A0A0D9V0U1"/>
<dbReference type="PANTHER" id="PTHR47186:SF3">
    <property type="entry name" value="OS09G0267800 PROTEIN"/>
    <property type="match status" value="1"/>
</dbReference>
<dbReference type="HOGENOM" id="CLU_000837_8_8_1"/>
<dbReference type="PANTHER" id="PTHR47186">
    <property type="entry name" value="LEUCINE-RICH REPEAT-CONTAINING PROTEIN 57"/>
    <property type="match status" value="1"/>
</dbReference>